<reference evidence="2 3" key="1">
    <citation type="journal article" date="2020" name="Nature">
        <title>Six reference-quality genomes reveal evolution of bat adaptations.</title>
        <authorList>
            <person name="Jebb D."/>
            <person name="Huang Z."/>
            <person name="Pippel M."/>
            <person name="Hughes G.M."/>
            <person name="Lavrichenko K."/>
            <person name="Devanna P."/>
            <person name="Winkler S."/>
            <person name="Jermiin L.S."/>
            <person name="Skirmuntt E.C."/>
            <person name="Katzourakis A."/>
            <person name="Burkitt-Gray L."/>
            <person name="Ray D.A."/>
            <person name="Sullivan K.A.M."/>
            <person name="Roscito J.G."/>
            <person name="Kirilenko B.M."/>
            <person name="Davalos L.M."/>
            <person name="Corthals A.P."/>
            <person name="Power M.L."/>
            <person name="Jones G."/>
            <person name="Ransome R.D."/>
            <person name="Dechmann D.K.N."/>
            <person name="Locatelli A.G."/>
            <person name="Puechmaille S.J."/>
            <person name="Fedrigo O."/>
            <person name="Jarvis E.D."/>
            <person name="Hiller M."/>
            <person name="Vernes S.C."/>
            <person name="Myers E.W."/>
            <person name="Teeling E.C."/>
        </authorList>
    </citation>
    <scope>NUCLEOTIDE SEQUENCE [LARGE SCALE GENOMIC DNA]</scope>
    <source>
        <strain evidence="2">MRouAeg1</strain>
        <tissue evidence="2">Muscle</tissue>
    </source>
</reference>
<comment type="caution">
    <text evidence="2">The sequence shown here is derived from an EMBL/GenBank/DDBJ whole genome shotgun (WGS) entry which is preliminary data.</text>
</comment>
<evidence type="ECO:0000313" key="3">
    <source>
        <dbReference type="Proteomes" id="UP000593571"/>
    </source>
</evidence>
<name>A0A7J8BW33_ROUAE</name>
<proteinExistence type="predicted"/>
<dbReference type="EMBL" id="JACASE010000016">
    <property type="protein sequence ID" value="KAF6402974.1"/>
    <property type="molecule type" value="Genomic_DNA"/>
</dbReference>
<evidence type="ECO:0000256" key="1">
    <source>
        <dbReference type="SAM" id="MobiDB-lite"/>
    </source>
</evidence>
<organism evidence="2 3">
    <name type="scientific">Rousettus aegyptiacus</name>
    <name type="common">Egyptian fruit bat</name>
    <name type="synonym">Pteropus aegyptiacus</name>
    <dbReference type="NCBI Taxonomy" id="9407"/>
    <lineage>
        <taxon>Eukaryota</taxon>
        <taxon>Metazoa</taxon>
        <taxon>Chordata</taxon>
        <taxon>Craniata</taxon>
        <taxon>Vertebrata</taxon>
        <taxon>Euteleostomi</taxon>
        <taxon>Mammalia</taxon>
        <taxon>Eutheria</taxon>
        <taxon>Laurasiatheria</taxon>
        <taxon>Chiroptera</taxon>
        <taxon>Yinpterochiroptera</taxon>
        <taxon>Pteropodoidea</taxon>
        <taxon>Pteropodidae</taxon>
        <taxon>Rousettinae</taxon>
        <taxon>Rousettus</taxon>
    </lineage>
</organism>
<protein>
    <submittedName>
        <fullName evidence="2">Zinc and ring finger 4</fullName>
    </submittedName>
</protein>
<sequence>MSQRPGASRTLGAPGLSRATWAGQFLLRSAFKNNANVAAARGSSHLGPPRSQPLCSPASEPPVQATSIPATGSGEALEMPEGLRSAVPSGT</sequence>
<gene>
    <name evidence="2" type="ORF">HJG63_021328</name>
</gene>
<keyword evidence="3" id="KW-1185">Reference proteome</keyword>
<dbReference type="Proteomes" id="UP000593571">
    <property type="component" value="Unassembled WGS sequence"/>
</dbReference>
<feature type="region of interest" description="Disordered" evidence="1">
    <location>
        <begin position="39"/>
        <end position="91"/>
    </location>
</feature>
<accession>A0A7J8BW33</accession>
<evidence type="ECO:0000313" key="2">
    <source>
        <dbReference type="EMBL" id="KAF6402974.1"/>
    </source>
</evidence>
<dbReference type="AlphaFoldDB" id="A0A7J8BW33"/>